<feature type="transmembrane region" description="Helical" evidence="6">
    <location>
        <begin position="42"/>
        <end position="59"/>
    </location>
</feature>
<evidence type="ECO:0000256" key="5">
    <source>
        <dbReference type="ARBA" id="ARBA00023136"/>
    </source>
</evidence>
<dbReference type="PANTHER" id="PTHR43461:SF1">
    <property type="entry name" value="TRANSMEMBRANE PROTEIN 256"/>
    <property type="match status" value="1"/>
</dbReference>
<protein>
    <submittedName>
        <fullName evidence="7">DUF423 domain-containing protein</fullName>
    </submittedName>
</protein>
<comment type="caution">
    <text evidence="7">The sequence shown here is derived from an EMBL/GenBank/DDBJ whole genome shotgun (WGS) entry which is preliminary data.</text>
</comment>
<evidence type="ECO:0000313" key="8">
    <source>
        <dbReference type="Proteomes" id="UP001596996"/>
    </source>
</evidence>
<feature type="transmembrane region" description="Helical" evidence="6">
    <location>
        <begin position="100"/>
        <end position="124"/>
    </location>
</feature>
<gene>
    <name evidence="7" type="ORF">ACFQ02_05905</name>
</gene>
<dbReference type="RefSeq" id="WP_380820524.1">
    <property type="nucleotide sequence ID" value="NZ_JBHTJN010000011.1"/>
</dbReference>
<accession>A0ABW3IAC0</accession>
<name>A0ABW3IAC0_9PAST</name>
<evidence type="ECO:0000256" key="4">
    <source>
        <dbReference type="ARBA" id="ARBA00022989"/>
    </source>
</evidence>
<dbReference type="Pfam" id="PF04241">
    <property type="entry name" value="DUF423"/>
    <property type="match status" value="1"/>
</dbReference>
<sequence>MRNKWLFIVAISGFFCVAFGAFSAHGLAKTLEPKSLAWIETGLKYQIFHTVALMGLSILQLCNKRFSANKWLNCTALSWVIGILLFSGSLYLFALGVSLSLVWITPIGGTSFLIGWALLSYSCLKKI</sequence>
<evidence type="ECO:0000256" key="2">
    <source>
        <dbReference type="ARBA" id="ARBA00009694"/>
    </source>
</evidence>
<reference evidence="8" key="1">
    <citation type="journal article" date="2019" name="Int. J. Syst. Evol. Microbiol.">
        <title>The Global Catalogue of Microorganisms (GCM) 10K type strain sequencing project: providing services to taxonomists for standard genome sequencing and annotation.</title>
        <authorList>
            <consortium name="The Broad Institute Genomics Platform"/>
            <consortium name="The Broad Institute Genome Sequencing Center for Infectious Disease"/>
            <person name="Wu L."/>
            <person name="Ma J."/>
        </authorList>
    </citation>
    <scope>NUCLEOTIDE SEQUENCE [LARGE SCALE GENOMIC DNA]</scope>
    <source>
        <strain evidence="8">CCUG 61707</strain>
    </source>
</reference>
<dbReference type="InterPro" id="IPR006696">
    <property type="entry name" value="DUF423"/>
</dbReference>
<feature type="transmembrane region" description="Helical" evidence="6">
    <location>
        <begin position="71"/>
        <end position="94"/>
    </location>
</feature>
<dbReference type="EMBL" id="JBHTJN010000011">
    <property type="protein sequence ID" value="MFD0966379.1"/>
    <property type="molecule type" value="Genomic_DNA"/>
</dbReference>
<dbReference type="PANTHER" id="PTHR43461">
    <property type="entry name" value="TRANSMEMBRANE PROTEIN 256"/>
    <property type="match status" value="1"/>
</dbReference>
<comment type="similarity">
    <text evidence="2">Belongs to the UPF0382 family.</text>
</comment>
<keyword evidence="5 6" id="KW-0472">Membrane</keyword>
<evidence type="ECO:0000256" key="3">
    <source>
        <dbReference type="ARBA" id="ARBA00022692"/>
    </source>
</evidence>
<keyword evidence="4 6" id="KW-1133">Transmembrane helix</keyword>
<keyword evidence="8" id="KW-1185">Reference proteome</keyword>
<keyword evidence="3 6" id="KW-0812">Transmembrane</keyword>
<organism evidence="7 8">
    <name type="scientific">Seminibacterium arietis</name>
    <dbReference type="NCBI Taxonomy" id="1173502"/>
    <lineage>
        <taxon>Bacteria</taxon>
        <taxon>Pseudomonadati</taxon>
        <taxon>Pseudomonadota</taxon>
        <taxon>Gammaproteobacteria</taxon>
        <taxon>Pasteurellales</taxon>
        <taxon>Pasteurellaceae</taxon>
        <taxon>Seminibacterium</taxon>
    </lineage>
</organism>
<evidence type="ECO:0000313" key="7">
    <source>
        <dbReference type="EMBL" id="MFD0966379.1"/>
    </source>
</evidence>
<dbReference type="Proteomes" id="UP001596996">
    <property type="component" value="Unassembled WGS sequence"/>
</dbReference>
<proteinExistence type="inferred from homology"/>
<comment type="subcellular location">
    <subcellularLocation>
        <location evidence="1">Membrane</location>
        <topology evidence="1">Multi-pass membrane protein</topology>
    </subcellularLocation>
</comment>
<evidence type="ECO:0000256" key="1">
    <source>
        <dbReference type="ARBA" id="ARBA00004141"/>
    </source>
</evidence>
<evidence type="ECO:0000256" key="6">
    <source>
        <dbReference type="SAM" id="Phobius"/>
    </source>
</evidence>